<dbReference type="Gene3D" id="1.10.420.10">
    <property type="entry name" value="Peroxidase, domain 2"/>
    <property type="match status" value="1"/>
</dbReference>
<gene>
    <name evidence="6" type="ORF">UREG_02165</name>
</gene>
<dbReference type="Pfam" id="PF00141">
    <property type="entry name" value="peroxidase"/>
    <property type="match status" value="1"/>
</dbReference>
<evidence type="ECO:0000256" key="2">
    <source>
        <dbReference type="RuleBase" id="RU004241"/>
    </source>
</evidence>
<dbReference type="InterPro" id="IPR002016">
    <property type="entry name" value="Haem_peroxidase"/>
</dbReference>
<name>C4JKK8_UNCRE</name>
<dbReference type="GO" id="GO:0006979">
    <property type="term" value="P:response to oxidative stress"/>
    <property type="evidence" value="ECO:0007669"/>
    <property type="project" value="InterPro"/>
</dbReference>
<protein>
    <recommendedName>
        <fullName evidence="8">WSC domain-containing protein</fullName>
    </recommendedName>
</protein>
<evidence type="ECO:0000313" key="6">
    <source>
        <dbReference type="EMBL" id="EEP77316.1"/>
    </source>
</evidence>
<dbReference type="Proteomes" id="UP000002058">
    <property type="component" value="Unassembled WGS sequence"/>
</dbReference>
<dbReference type="RefSeq" id="XP_002542649.1">
    <property type="nucleotide sequence ID" value="XM_002542603.1"/>
</dbReference>
<dbReference type="PROSITE" id="PS50873">
    <property type="entry name" value="PEROXIDASE_4"/>
    <property type="match status" value="1"/>
</dbReference>
<dbReference type="GO" id="GO:0020037">
    <property type="term" value="F:heme binding"/>
    <property type="evidence" value="ECO:0007669"/>
    <property type="project" value="InterPro"/>
</dbReference>
<dbReference type="PANTHER" id="PTHR45964:SF5">
    <property type="entry name" value="WSCD FAMILY MEMBER CG9164"/>
    <property type="match status" value="1"/>
</dbReference>
<keyword evidence="1" id="KW-0677">Repeat</keyword>
<dbReference type="GeneID" id="8440845"/>
<dbReference type="STRING" id="336963.C4JKK8"/>
<proteinExistence type="inferred from homology"/>
<sequence length="747" mass="79521">MLIAVTLAILGATSSLPKGWALPTWPSAIDELEDLMFLHTGYRARAFSAGVTPCSFSQQGPSRIASAEWLRTAFHDMATGNVFTGIGGLDASLVYELGGNGGENIGSAFNTTLETFSPFFSSRSSMADLIALGVYTAIRSCGGPVVKVRGGRIDATSRGPVGVPQPENSQRTFINQFARVGFNVSDMIAVTACGHSMGGVHANNFPQIVRPGTAPNDFQLLDSTPEFDEKIASNFISSDDPNPLAGPLAKANSRDSDTKTFTADGNVTITELADPATFQATCARVLQKMIEVVPSRVQLTEPIEPYEVKPGNIQLSLAGNGTTLTFSGEIRVRTTVRPASAIAKVDLLFKDRLGGSDCGSCVINTEHKGNADGFDDHFAFYGFSTSLSSATSISGFNVQVTLTTGEVEMYDNNETGYPVQDAILFQPRQSCFRQSNGAGNLTVVAAVRNPVEAPSVTLSLTTKTPRNCCVVPALTKESVAMIEQGSIGPYTFYSISHIVDPAHKPTAKFDVSVGDGEAVKSDSFKSTADLGSTCAPIGSDDPPLPGFSYEGCFTDTVESRALTGAAFVSDELTVGDCANLCGQYQFFGVEYGRECYCGNMKNSESVLVDDAECSMACSGDSSELCGAPYRLSLYKNTEWVPTINPEIPGYNHLGCYNDSASSRALSGTFMYNEAMTVDLCASFCDGANYFGVEYFSECYCGDSLSPTSTEQPDTGCSFFCSGNSTQFCGGSNRMNLYMKETDPARKS</sequence>
<feature type="domain" description="WSC" evidence="5">
    <location>
        <begin position="649"/>
        <end position="740"/>
    </location>
</feature>
<dbReference type="PANTHER" id="PTHR45964">
    <property type="entry name" value="WSCD FAMILY MEMBER CG9164"/>
    <property type="match status" value="1"/>
</dbReference>
<reference evidence="7" key="1">
    <citation type="journal article" date="2009" name="Genome Res.">
        <title>Comparative genomic analyses of the human fungal pathogens Coccidioides and their relatives.</title>
        <authorList>
            <person name="Sharpton T.J."/>
            <person name="Stajich J.E."/>
            <person name="Rounsley S.D."/>
            <person name="Gardner M.J."/>
            <person name="Wortman J.R."/>
            <person name="Jordar V.S."/>
            <person name="Maiti R."/>
            <person name="Kodira C.D."/>
            <person name="Neafsey D.E."/>
            <person name="Zeng Q."/>
            <person name="Hung C.-Y."/>
            <person name="McMahan C."/>
            <person name="Muszewska A."/>
            <person name="Grynberg M."/>
            <person name="Mandel M.A."/>
            <person name="Kellner E.M."/>
            <person name="Barker B.M."/>
            <person name="Galgiani J.N."/>
            <person name="Orbach M.J."/>
            <person name="Kirkland T.N."/>
            <person name="Cole G.T."/>
            <person name="Henn M.R."/>
            <person name="Birren B.W."/>
            <person name="Taylor J.W."/>
        </authorList>
    </citation>
    <scope>NUCLEOTIDE SEQUENCE [LARGE SCALE GENOMIC DNA]</scope>
    <source>
        <strain evidence="7">UAMH 1704</strain>
    </source>
</reference>
<dbReference type="OrthoDB" id="5985073at2759"/>
<dbReference type="AlphaFoldDB" id="C4JKK8"/>
<feature type="domain" description="WSC" evidence="5">
    <location>
        <begin position="546"/>
        <end position="637"/>
    </location>
</feature>
<evidence type="ECO:0000259" key="4">
    <source>
        <dbReference type="PROSITE" id="PS50873"/>
    </source>
</evidence>
<feature type="chain" id="PRO_5002937771" description="WSC domain-containing protein" evidence="3">
    <location>
        <begin position="22"/>
        <end position="747"/>
    </location>
</feature>
<dbReference type="Gene3D" id="1.10.520.10">
    <property type="match status" value="1"/>
</dbReference>
<evidence type="ECO:0000256" key="3">
    <source>
        <dbReference type="SAM" id="SignalP"/>
    </source>
</evidence>
<dbReference type="InParanoid" id="C4JKK8"/>
<dbReference type="InterPro" id="IPR051589">
    <property type="entry name" value="Sialate-O-sulfotransferase"/>
</dbReference>
<evidence type="ECO:0008006" key="8">
    <source>
        <dbReference type="Google" id="ProtNLM"/>
    </source>
</evidence>
<accession>C4JKK8</accession>
<feature type="signal peptide" evidence="3">
    <location>
        <begin position="1"/>
        <end position="21"/>
    </location>
</feature>
<dbReference type="PROSITE" id="PS51212">
    <property type="entry name" value="WSC"/>
    <property type="match status" value="2"/>
</dbReference>
<dbReference type="KEGG" id="ure:UREG_02165"/>
<comment type="similarity">
    <text evidence="2">Belongs to the peroxidase family.</text>
</comment>
<organism evidence="6 7">
    <name type="scientific">Uncinocarpus reesii (strain UAMH 1704)</name>
    <dbReference type="NCBI Taxonomy" id="336963"/>
    <lineage>
        <taxon>Eukaryota</taxon>
        <taxon>Fungi</taxon>
        <taxon>Dikarya</taxon>
        <taxon>Ascomycota</taxon>
        <taxon>Pezizomycotina</taxon>
        <taxon>Eurotiomycetes</taxon>
        <taxon>Eurotiomycetidae</taxon>
        <taxon>Onygenales</taxon>
        <taxon>Onygenaceae</taxon>
        <taxon>Uncinocarpus</taxon>
    </lineage>
</organism>
<keyword evidence="7" id="KW-1185">Reference proteome</keyword>
<dbReference type="HOGENOM" id="CLU_004824_1_0_1"/>
<evidence type="ECO:0000256" key="1">
    <source>
        <dbReference type="ARBA" id="ARBA00022737"/>
    </source>
</evidence>
<dbReference type="OMA" id="HDMSTAN"/>
<dbReference type="PRINTS" id="PR00458">
    <property type="entry name" value="PEROXIDASE"/>
</dbReference>
<keyword evidence="3" id="KW-0732">Signal</keyword>
<dbReference type="EMBL" id="CH476615">
    <property type="protein sequence ID" value="EEP77316.1"/>
    <property type="molecule type" value="Genomic_DNA"/>
</dbReference>
<evidence type="ECO:0000313" key="7">
    <source>
        <dbReference type="Proteomes" id="UP000002058"/>
    </source>
</evidence>
<dbReference type="GO" id="GO:0004601">
    <property type="term" value="F:peroxidase activity"/>
    <property type="evidence" value="ECO:0007669"/>
    <property type="project" value="InterPro"/>
</dbReference>
<dbReference type="InterPro" id="IPR010255">
    <property type="entry name" value="Haem_peroxidase_sf"/>
</dbReference>
<evidence type="ECO:0000259" key="5">
    <source>
        <dbReference type="PROSITE" id="PS51212"/>
    </source>
</evidence>
<feature type="domain" description="Plant heme peroxidase family profile" evidence="4">
    <location>
        <begin position="102"/>
        <end position="331"/>
    </location>
</feature>
<dbReference type="VEuPathDB" id="FungiDB:UREG_02165"/>
<dbReference type="Pfam" id="PF01822">
    <property type="entry name" value="WSC"/>
    <property type="match status" value="2"/>
</dbReference>
<dbReference type="SUPFAM" id="SSF48113">
    <property type="entry name" value="Heme-dependent peroxidases"/>
    <property type="match status" value="1"/>
</dbReference>
<dbReference type="eggNOG" id="KOG4157">
    <property type="taxonomic scope" value="Eukaryota"/>
</dbReference>
<dbReference type="InterPro" id="IPR002889">
    <property type="entry name" value="WSC_carb-bd"/>
</dbReference>
<dbReference type="SMART" id="SM00321">
    <property type="entry name" value="WSC"/>
    <property type="match status" value="2"/>
</dbReference>